<reference evidence="2 3" key="1">
    <citation type="journal article" date="2024" name="BMC Biol.">
        <title>Comparative genomics of Ascetosporea gives new insight into the evolutionary basis for animal parasitism in Rhizaria.</title>
        <authorList>
            <person name="Hiltunen Thoren M."/>
            <person name="Onut-Brannstrom I."/>
            <person name="Alfjorden A."/>
            <person name="Peckova H."/>
            <person name="Swords F."/>
            <person name="Hooper C."/>
            <person name="Holzer A.S."/>
            <person name="Bass D."/>
            <person name="Burki F."/>
        </authorList>
    </citation>
    <scope>NUCLEOTIDE SEQUENCE [LARGE SCALE GENOMIC DNA]</scope>
    <source>
        <strain evidence="2">20-A016</strain>
    </source>
</reference>
<feature type="transmembrane region" description="Helical" evidence="1">
    <location>
        <begin position="111"/>
        <end position="130"/>
    </location>
</feature>
<keyword evidence="1" id="KW-1133">Transmembrane helix</keyword>
<evidence type="ECO:0000313" key="3">
    <source>
        <dbReference type="Proteomes" id="UP001439008"/>
    </source>
</evidence>
<evidence type="ECO:0000313" key="2">
    <source>
        <dbReference type="EMBL" id="MES1918829.1"/>
    </source>
</evidence>
<accession>A0ABV2AGM1</accession>
<keyword evidence="3" id="KW-1185">Reference proteome</keyword>
<dbReference type="Proteomes" id="UP001439008">
    <property type="component" value="Unassembled WGS sequence"/>
</dbReference>
<gene>
    <name evidence="2" type="ORF">MHBO_000729</name>
</gene>
<keyword evidence="1" id="KW-0472">Membrane</keyword>
<sequence>MDFLLIANIALGVLALIFYIVMLANQFWIKVVQNNSSITWLTLKGFLFIINGQTTTASFGENGTCNSDCETMKNASNTVMAFLIISLLIVLLVCVVHILLKFEIISFELKLPLRVVSVILIVLSILNPIIYSATVLRLAKKNFSIADVGANYVLLWLTIPITIAFSVLNEMNIRTKQ</sequence>
<protein>
    <submittedName>
        <fullName evidence="2">Uncharacterized protein</fullName>
    </submittedName>
</protein>
<keyword evidence="1" id="KW-0812">Transmembrane</keyword>
<evidence type="ECO:0000256" key="1">
    <source>
        <dbReference type="SAM" id="Phobius"/>
    </source>
</evidence>
<organism evidence="2 3">
    <name type="scientific">Bonamia ostreae</name>
    <dbReference type="NCBI Taxonomy" id="126728"/>
    <lineage>
        <taxon>Eukaryota</taxon>
        <taxon>Sar</taxon>
        <taxon>Rhizaria</taxon>
        <taxon>Endomyxa</taxon>
        <taxon>Ascetosporea</taxon>
        <taxon>Haplosporida</taxon>
        <taxon>Bonamia</taxon>
    </lineage>
</organism>
<feature type="transmembrane region" description="Helical" evidence="1">
    <location>
        <begin position="6"/>
        <end position="29"/>
    </location>
</feature>
<proteinExistence type="predicted"/>
<feature type="transmembrane region" description="Helical" evidence="1">
    <location>
        <begin position="79"/>
        <end position="99"/>
    </location>
</feature>
<dbReference type="EMBL" id="JBDODL010000134">
    <property type="protein sequence ID" value="MES1918829.1"/>
    <property type="molecule type" value="Genomic_DNA"/>
</dbReference>
<comment type="caution">
    <text evidence="2">The sequence shown here is derived from an EMBL/GenBank/DDBJ whole genome shotgun (WGS) entry which is preliminary data.</text>
</comment>
<feature type="transmembrane region" description="Helical" evidence="1">
    <location>
        <begin position="150"/>
        <end position="168"/>
    </location>
</feature>
<name>A0ABV2AGM1_9EUKA</name>